<feature type="domain" description="DUS-like FMN-binding" evidence="1">
    <location>
        <begin position="1"/>
        <end position="113"/>
    </location>
</feature>
<organism evidence="2 3">
    <name type="scientific">Streptococcus pneumoniae</name>
    <dbReference type="NCBI Taxonomy" id="1313"/>
    <lineage>
        <taxon>Bacteria</taxon>
        <taxon>Bacillati</taxon>
        <taxon>Bacillota</taxon>
        <taxon>Bacilli</taxon>
        <taxon>Lactobacillales</taxon>
        <taxon>Streptococcaceae</taxon>
        <taxon>Streptococcus</taxon>
    </lineage>
</organism>
<evidence type="ECO:0000313" key="3">
    <source>
        <dbReference type="Proteomes" id="UP000483094"/>
    </source>
</evidence>
<protein>
    <submittedName>
        <fullName evidence="2">tRNA dihydrouridine synthase DusB</fullName>
    </submittedName>
</protein>
<gene>
    <name evidence="2" type="ORF">GM540_08985</name>
</gene>
<dbReference type="GO" id="GO:0016491">
    <property type="term" value="F:oxidoreductase activity"/>
    <property type="evidence" value="ECO:0007669"/>
    <property type="project" value="InterPro"/>
</dbReference>
<dbReference type="SUPFAM" id="SSF51395">
    <property type="entry name" value="FMN-linked oxidoreductases"/>
    <property type="match status" value="1"/>
</dbReference>
<dbReference type="Pfam" id="PF01207">
    <property type="entry name" value="Dus"/>
    <property type="match status" value="1"/>
</dbReference>
<dbReference type="Gene3D" id="1.10.1200.80">
    <property type="entry name" value="Putative flavin oxidoreducatase, domain 2"/>
    <property type="match status" value="1"/>
</dbReference>
<sequence>DIRTVQEAKQRIEEVGADAVMIGRAAMGNPYLFNQINHYFETGEILPDLTFEDKMKIAYEHLKRLINLKGENVAVREFRGLAPHYLRGTSGAAKLRGAISQASTLAEIEALLQLEKA</sequence>
<name>A0A6G2DCS7_STREE</name>
<dbReference type="InterPro" id="IPR013785">
    <property type="entry name" value="Aldolase_TIM"/>
</dbReference>
<dbReference type="AlphaFoldDB" id="A0A6G2DCS7"/>
<comment type="caution">
    <text evidence="2">The sequence shown here is derived from an EMBL/GenBank/DDBJ whole genome shotgun (WGS) entry which is preliminary data.</text>
</comment>
<dbReference type="InterPro" id="IPR035587">
    <property type="entry name" value="DUS-like_FMN-bd"/>
</dbReference>
<reference evidence="2 3" key="1">
    <citation type="submission" date="2019-11" db="EMBL/GenBank/DDBJ databases">
        <title>Growth characteristics of pneumococcus vary with the chemical composition of the capsule and with environmental conditions.</title>
        <authorList>
            <person name="Tothpal A."/>
            <person name="Desobry K."/>
            <person name="Joshi S."/>
            <person name="Wyllie A.L."/>
            <person name="Weinberger D.M."/>
        </authorList>
    </citation>
    <scope>NUCLEOTIDE SEQUENCE [LARGE SCALE GENOMIC DNA]</scope>
    <source>
        <strain evidence="3">pnumococcus19F</strain>
    </source>
</reference>
<evidence type="ECO:0000259" key="1">
    <source>
        <dbReference type="Pfam" id="PF01207"/>
    </source>
</evidence>
<dbReference type="Gene3D" id="3.20.20.70">
    <property type="entry name" value="Aldolase class I"/>
    <property type="match status" value="1"/>
</dbReference>
<proteinExistence type="predicted"/>
<dbReference type="EMBL" id="WNHQ01000850">
    <property type="protein sequence ID" value="MTV74112.1"/>
    <property type="molecule type" value="Genomic_DNA"/>
</dbReference>
<feature type="non-terminal residue" evidence="2">
    <location>
        <position position="1"/>
    </location>
</feature>
<dbReference type="FunFam" id="1.10.1200.80:FF:000002">
    <property type="entry name" value="tRNA-dihydrouridine synthase"/>
    <property type="match status" value="1"/>
</dbReference>
<accession>A0A6G2DCS7</accession>
<dbReference type="InterPro" id="IPR024036">
    <property type="entry name" value="tRNA-dHydroUridine_Synthase_C"/>
</dbReference>
<dbReference type="Proteomes" id="UP000483094">
    <property type="component" value="Unassembled WGS sequence"/>
</dbReference>
<evidence type="ECO:0000313" key="2">
    <source>
        <dbReference type="EMBL" id="MTV74112.1"/>
    </source>
</evidence>